<accession>A0ACB9EDS4</accession>
<comment type="caution">
    <text evidence="1">The sequence shown here is derived from an EMBL/GenBank/DDBJ whole genome shotgun (WGS) entry which is preliminary data.</text>
</comment>
<gene>
    <name evidence="1" type="ORF">L6452_04617</name>
</gene>
<reference evidence="2" key="1">
    <citation type="journal article" date="2022" name="Mol. Ecol. Resour.">
        <title>The genomes of chicory, endive, great burdock and yacon provide insights into Asteraceae palaeo-polyploidization history and plant inulin production.</title>
        <authorList>
            <person name="Fan W."/>
            <person name="Wang S."/>
            <person name="Wang H."/>
            <person name="Wang A."/>
            <person name="Jiang F."/>
            <person name="Liu H."/>
            <person name="Zhao H."/>
            <person name="Xu D."/>
            <person name="Zhang Y."/>
        </authorList>
    </citation>
    <scope>NUCLEOTIDE SEQUENCE [LARGE SCALE GENOMIC DNA]</scope>
    <source>
        <strain evidence="2">cv. Niubang</strain>
    </source>
</reference>
<proteinExistence type="predicted"/>
<name>A0ACB9EDS4_ARCLA</name>
<keyword evidence="2" id="KW-1185">Reference proteome</keyword>
<dbReference type="Proteomes" id="UP001055879">
    <property type="component" value="Linkage Group LG02"/>
</dbReference>
<sequence length="96" mass="10610">MHVNSCTSVICALYLLSTTSPPLLLHNPKVWWYRVGAAGLMIDQQQISRGWLSLAGECSKERFLYWSNDALYVGESEAAQGSVSCLVLVCLRGCSR</sequence>
<dbReference type="EMBL" id="CM042048">
    <property type="protein sequence ID" value="KAI3757084.1"/>
    <property type="molecule type" value="Genomic_DNA"/>
</dbReference>
<evidence type="ECO:0000313" key="2">
    <source>
        <dbReference type="Proteomes" id="UP001055879"/>
    </source>
</evidence>
<organism evidence="1 2">
    <name type="scientific">Arctium lappa</name>
    <name type="common">Greater burdock</name>
    <name type="synonym">Lappa major</name>
    <dbReference type="NCBI Taxonomy" id="4217"/>
    <lineage>
        <taxon>Eukaryota</taxon>
        <taxon>Viridiplantae</taxon>
        <taxon>Streptophyta</taxon>
        <taxon>Embryophyta</taxon>
        <taxon>Tracheophyta</taxon>
        <taxon>Spermatophyta</taxon>
        <taxon>Magnoliopsida</taxon>
        <taxon>eudicotyledons</taxon>
        <taxon>Gunneridae</taxon>
        <taxon>Pentapetalae</taxon>
        <taxon>asterids</taxon>
        <taxon>campanulids</taxon>
        <taxon>Asterales</taxon>
        <taxon>Asteraceae</taxon>
        <taxon>Carduoideae</taxon>
        <taxon>Cardueae</taxon>
        <taxon>Arctiinae</taxon>
        <taxon>Arctium</taxon>
    </lineage>
</organism>
<protein>
    <submittedName>
        <fullName evidence="1">Uncharacterized protein</fullName>
    </submittedName>
</protein>
<reference evidence="1 2" key="2">
    <citation type="journal article" date="2022" name="Mol. Ecol. Resour.">
        <title>The genomes of chicory, endive, great burdock and yacon provide insights into Asteraceae paleo-polyploidization history and plant inulin production.</title>
        <authorList>
            <person name="Fan W."/>
            <person name="Wang S."/>
            <person name="Wang H."/>
            <person name="Wang A."/>
            <person name="Jiang F."/>
            <person name="Liu H."/>
            <person name="Zhao H."/>
            <person name="Xu D."/>
            <person name="Zhang Y."/>
        </authorList>
    </citation>
    <scope>NUCLEOTIDE SEQUENCE [LARGE SCALE GENOMIC DNA]</scope>
    <source>
        <strain evidence="2">cv. Niubang</strain>
    </source>
</reference>
<evidence type="ECO:0000313" key="1">
    <source>
        <dbReference type="EMBL" id="KAI3757084.1"/>
    </source>
</evidence>